<organism evidence="1 2">
    <name type="scientific">Nephila pilipes</name>
    <name type="common">Giant wood spider</name>
    <name type="synonym">Nephila maculata</name>
    <dbReference type="NCBI Taxonomy" id="299642"/>
    <lineage>
        <taxon>Eukaryota</taxon>
        <taxon>Metazoa</taxon>
        <taxon>Ecdysozoa</taxon>
        <taxon>Arthropoda</taxon>
        <taxon>Chelicerata</taxon>
        <taxon>Arachnida</taxon>
        <taxon>Araneae</taxon>
        <taxon>Araneomorphae</taxon>
        <taxon>Entelegynae</taxon>
        <taxon>Araneoidea</taxon>
        <taxon>Nephilidae</taxon>
        <taxon>Nephila</taxon>
    </lineage>
</organism>
<evidence type="ECO:0000313" key="1">
    <source>
        <dbReference type="EMBL" id="GFT20053.1"/>
    </source>
</evidence>
<sequence length="90" mass="10064">MKTRFIQKPTNSLGSLFGINNRGYATKQQEDRPVKCNGCGTSGFIRAKCPNCIAELCGYWIQSLIAGETLYTLLKDEGAKFRNEQCESHL</sequence>
<keyword evidence="2" id="KW-1185">Reference proteome</keyword>
<evidence type="ECO:0000313" key="2">
    <source>
        <dbReference type="Proteomes" id="UP000887013"/>
    </source>
</evidence>
<gene>
    <name evidence="1" type="ORF">NPIL_97201</name>
</gene>
<dbReference type="EMBL" id="BMAW01105623">
    <property type="protein sequence ID" value="GFT20053.1"/>
    <property type="molecule type" value="Genomic_DNA"/>
</dbReference>
<protein>
    <submittedName>
        <fullName evidence="1">Uncharacterized protein</fullName>
    </submittedName>
</protein>
<dbReference type="AlphaFoldDB" id="A0A8X6TJ17"/>
<name>A0A8X6TJ17_NEPPI</name>
<accession>A0A8X6TJ17</accession>
<proteinExistence type="predicted"/>
<comment type="caution">
    <text evidence="1">The sequence shown here is derived from an EMBL/GenBank/DDBJ whole genome shotgun (WGS) entry which is preliminary data.</text>
</comment>
<dbReference type="Proteomes" id="UP000887013">
    <property type="component" value="Unassembled WGS sequence"/>
</dbReference>
<reference evidence="1" key="1">
    <citation type="submission" date="2020-08" db="EMBL/GenBank/DDBJ databases">
        <title>Multicomponent nature underlies the extraordinary mechanical properties of spider dragline silk.</title>
        <authorList>
            <person name="Kono N."/>
            <person name="Nakamura H."/>
            <person name="Mori M."/>
            <person name="Yoshida Y."/>
            <person name="Ohtoshi R."/>
            <person name="Malay A.D."/>
            <person name="Moran D.A.P."/>
            <person name="Tomita M."/>
            <person name="Numata K."/>
            <person name="Arakawa K."/>
        </authorList>
    </citation>
    <scope>NUCLEOTIDE SEQUENCE</scope>
</reference>
<dbReference type="OrthoDB" id="6432602at2759"/>